<evidence type="ECO:0000256" key="11">
    <source>
        <dbReference type="ARBA" id="ARBA00093237"/>
    </source>
</evidence>
<dbReference type="STRING" id="101091.A0A1C7NFH8"/>
<dbReference type="GO" id="GO:0007155">
    <property type="term" value="P:cell adhesion"/>
    <property type="evidence" value="ECO:0007669"/>
    <property type="project" value="InterPro"/>
</dbReference>
<dbReference type="GO" id="GO:0008305">
    <property type="term" value="C:integrin complex"/>
    <property type="evidence" value="ECO:0007669"/>
    <property type="project" value="InterPro"/>
</dbReference>
<dbReference type="InterPro" id="IPR000413">
    <property type="entry name" value="Integrin_alpha"/>
</dbReference>
<dbReference type="Proteomes" id="UP000093000">
    <property type="component" value="Unassembled WGS sequence"/>
</dbReference>
<evidence type="ECO:0000313" key="15">
    <source>
        <dbReference type="Proteomes" id="UP000093000"/>
    </source>
</evidence>
<keyword evidence="15" id="KW-1185">Reference proteome</keyword>
<comment type="caution">
    <text evidence="14">The sequence shown here is derived from an EMBL/GenBank/DDBJ whole genome shotgun (WGS) entry which is preliminary data.</text>
</comment>
<organism evidence="14 15">
    <name type="scientific">Choanephora cucurbitarum</name>
    <dbReference type="NCBI Taxonomy" id="101091"/>
    <lineage>
        <taxon>Eukaryota</taxon>
        <taxon>Fungi</taxon>
        <taxon>Fungi incertae sedis</taxon>
        <taxon>Mucoromycota</taxon>
        <taxon>Mucoromycotina</taxon>
        <taxon>Mucoromycetes</taxon>
        <taxon>Mucorales</taxon>
        <taxon>Mucorineae</taxon>
        <taxon>Choanephoraceae</taxon>
        <taxon>Choanephoroideae</taxon>
        <taxon>Choanephora</taxon>
    </lineage>
</organism>
<evidence type="ECO:0000256" key="5">
    <source>
        <dbReference type="ARBA" id="ARBA00022525"/>
    </source>
</evidence>
<dbReference type="Pfam" id="PF00882">
    <property type="entry name" value="Zn_dep_PLPC"/>
    <property type="match status" value="1"/>
</dbReference>
<reference evidence="14 15" key="1">
    <citation type="submission" date="2016-03" db="EMBL/GenBank/DDBJ databases">
        <title>Choanephora cucurbitarum.</title>
        <authorList>
            <person name="Min B."/>
            <person name="Park H."/>
            <person name="Park J.-H."/>
            <person name="Shin H.-D."/>
            <person name="Choi I.-G."/>
        </authorList>
    </citation>
    <scope>NUCLEOTIDE SEQUENCE [LARGE SCALE GENOMIC DNA]</scope>
    <source>
        <strain evidence="14 15">KUS-F28377</strain>
    </source>
</reference>
<keyword evidence="6" id="KW-0732">Signal</keyword>
<evidence type="ECO:0000256" key="12">
    <source>
        <dbReference type="PROSITE-ProRule" id="PRU00803"/>
    </source>
</evidence>
<feature type="repeat" description="FG-GAP" evidence="12">
    <location>
        <begin position="573"/>
        <end position="628"/>
    </location>
</feature>
<comment type="similarity">
    <text evidence="2">Belongs to the GPLD1 family.</text>
</comment>
<name>A0A1C7NFH8_9FUNG</name>
<evidence type="ECO:0000256" key="2">
    <source>
        <dbReference type="ARBA" id="ARBA00008652"/>
    </source>
</evidence>
<dbReference type="InParanoid" id="A0A1C7NFH8"/>
<dbReference type="PANTHER" id="PTHR23221:SF7">
    <property type="entry name" value="PHOSPHATIDYLINOSITOL-GLYCAN-SPECIFIC PHOSPHOLIPASE D"/>
    <property type="match status" value="1"/>
</dbReference>
<comment type="subcellular location">
    <subcellularLocation>
        <location evidence="1">Secreted</location>
    </subcellularLocation>
</comment>
<evidence type="ECO:0000256" key="9">
    <source>
        <dbReference type="ARBA" id="ARBA00023180"/>
    </source>
</evidence>
<dbReference type="OrthoDB" id="5317514at2759"/>
<dbReference type="Gene3D" id="2.130.10.130">
    <property type="entry name" value="Integrin alpha, N-terminal"/>
    <property type="match status" value="3"/>
</dbReference>
<feature type="repeat" description="FG-GAP" evidence="12">
    <location>
        <begin position="446"/>
        <end position="503"/>
    </location>
</feature>
<dbReference type="GO" id="GO:0004621">
    <property type="term" value="F:glycosylphosphatidylinositol phospholipase D activity"/>
    <property type="evidence" value="ECO:0007669"/>
    <property type="project" value="UniProtKB-EC"/>
</dbReference>
<proteinExistence type="inferred from homology"/>
<evidence type="ECO:0000256" key="6">
    <source>
        <dbReference type="ARBA" id="ARBA00022729"/>
    </source>
</evidence>
<evidence type="ECO:0000256" key="4">
    <source>
        <dbReference type="ARBA" id="ARBA00015988"/>
    </source>
</evidence>
<dbReference type="SUPFAM" id="SSF69318">
    <property type="entry name" value="Integrin alpha N-terminal domain"/>
    <property type="match status" value="1"/>
</dbReference>
<dbReference type="Pfam" id="PF01839">
    <property type="entry name" value="FG-GAP"/>
    <property type="match status" value="3"/>
</dbReference>
<sequence>MWNVTAVHNEITFRSLENFIPKNTIQHAYKNDILDSPSFAQAGSFFPDWGYNCLGNNQQSEDAHWPSFIKEAVNYIRDTYPVEQFHTSQHVKGLISFVFAIMSHGVADVKWHSLNGLSDYFISAMANVDFHENYQEAHTAADAGAEFTLRHSNKLSYLNETWQVPIRDLVEIYRRLYATKPYFGRRVPLQSHIQYCMAAAFAASKVDIEFGQFMFGYYGSKSPFLTEEMYDYHKGGVEDLSGSVSDCYTELIQAFENGATHTWPDALCSDYFYADTTSQSSSCSHPYPASPSLDSIHQQYDPVTGVLTITGPSKEKADDSQEQDSLSPEVVVVTPHNQEKPTRQMPFGQLYSAASNPFIKKCLSLAHQDDFSSMTLTLPMTSSRVGHQVVSGDFNGNRRTDIAISAPYHLDDKTHQQTGAVFILDSAANMIPNKQPDTHFNYDIRNLSQIALQGTVHHGRFGWSMVAIDMNQDGIDDLAVSTPFGDQGGKIDVFFGQAHLGLSKQPMIRIGFPSYQSLPGTIFAAVDINSDGYDDLAVGCPLCSIQGYPQVGVVHIFNSFCEHCEIPTFSQPDISIQNPSKSAYDRFGESILLIKDTLLIGAPGYSIEGKQRVGRVYAFDRMTEKLRWTMTGTKEFQQFGRVLVADNNNDIVAISSPSEETTFGLKSYWQAGTVRVYDWNRMQFHSEVDVTDVDLERGMMSMIKGRTNAGHLGQSLSVFGDNDDNGIWIGEPMSEQENGRVYRWSFDHTIECINNNRAVLARFGSQIGPLGTDAICITSQRYGQNAR</sequence>
<keyword evidence="8" id="KW-0378">Hydrolase</keyword>
<feature type="domain" description="Phospholipase C/D" evidence="13">
    <location>
        <begin position="8"/>
        <end position="159"/>
    </location>
</feature>
<evidence type="ECO:0000259" key="13">
    <source>
        <dbReference type="Pfam" id="PF00882"/>
    </source>
</evidence>
<dbReference type="GO" id="GO:0005615">
    <property type="term" value="C:extracellular space"/>
    <property type="evidence" value="ECO:0007669"/>
    <property type="project" value="TreeGrafter"/>
</dbReference>
<dbReference type="AlphaFoldDB" id="A0A1C7NFH8"/>
<dbReference type="InterPro" id="IPR013519">
    <property type="entry name" value="Int_alpha_beta-p"/>
</dbReference>
<dbReference type="EC" id="3.1.4.50" evidence="3"/>
<dbReference type="InterPro" id="IPR013517">
    <property type="entry name" value="FG-GAP"/>
</dbReference>
<evidence type="ECO:0000313" key="14">
    <source>
        <dbReference type="EMBL" id="OBZ87519.1"/>
    </source>
</evidence>
<evidence type="ECO:0000256" key="7">
    <source>
        <dbReference type="ARBA" id="ARBA00022737"/>
    </source>
</evidence>
<dbReference type="InterPro" id="IPR028994">
    <property type="entry name" value="Integrin_alpha_N"/>
</dbReference>
<keyword evidence="5" id="KW-0964">Secreted</keyword>
<keyword evidence="7" id="KW-0677">Repeat</keyword>
<gene>
    <name evidence="14" type="primary">Gpld1</name>
    <name evidence="14" type="ORF">A0J61_04438</name>
</gene>
<evidence type="ECO:0000256" key="10">
    <source>
        <dbReference type="ARBA" id="ARBA00029753"/>
    </source>
</evidence>
<dbReference type="EMBL" id="LUGH01000217">
    <property type="protein sequence ID" value="OBZ87519.1"/>
    <property type="molecule type" value="Genomic_DNA"/>
</dbReference>
<evidence type="ECO:0000256" key="3">
    <source>
        <dbReference type="ARBA" id="ARBA00012284"/>
    </source>
</evidence>
<dbReference type="GO" id="GO:0031012">
    <property type="term" value="C:extracellular matrix"/>
    <property type="evidence" value="ECO:0007669"/>
    <property type="project" value="TreeGrafter"/>
</dbReference>
<dbReference type="PRINTS" id="PR01185">
    <property type="entry name" value="INTEGRINA"/>
</dbReference>
<evidence type="ECO:0000256" key="8">
    <source>
        <dbReference type="ARBA" id="ARBA00022801"/>
    </source>
</evidence>
<dbReference type="PROSITE" id="PS51470">
    <property type="entry name" value="FG_GAP"/>
    <property type="match status" value="3"/>
</dbReference>
<dbReference type="InterPro" id="IPR029002">
    <property type="entry name" value="PLPC/GPLD1"/>
</dbReference>
<protein>
    <recommendedName>
        <fullName evidence="4">Phosphatidylinositol-glycan-specific phospholipase D</fullName>
        <ecNumber evidence="3">3.1.4.50</ecNumber>
    </recommendedName>
    <alternativeName>
        <fullName evidence="10">Glycosyl-phosphatidylinositol-specific phospholipase D</fullName>
    </alternativeName>
</protein>
<feature type="repeat" description="FG-GAP" evidence="12">
    <location>
        <begin position="372"/>
        <end position="433"/>
    </location>
</feature>
<comment type="catalytic activity">
    <reaction evidence="11">
        <text>a 6-(alpha-D-glucosaminyl)-1-(1,2-diacyl-sn-glycero-3-phospho)-1D-myo-inositol + H2O = 6-(alpha-D-glucosaminyl)-1D-myo-inositol + a 1,2-diacyl-sn-glycero-3-phosphate + H(+)</text>
        <dbReference type="Rhea" id="RHEA:10832"/>
        <dbReference type="ChEBI" id="CHEBI:15377"/>
        <dbReference type="ChEBI" id="CHEBI:15378"/>
        <dbReference type="ChEBI" id="CHEBI:57997"/>
        <dbReference type="ChEBI" id="CHEBI:58608"/>
        <dbReference type="ChEBI" id="CHEBI:58700"/>
        <dbReference type="EC" id="3.1.4.50"/>
    </reaction>
</comment>
<dbReference type="PANTHER" id="PTHR23221">
    <property type="entry name" value="GLYCOSYLPHOSPHATIDYLINOSITOL PHOSPHOLIPASE D"/>
    <property type="match status" value="1"/>
</dbReference>
<keyword evidence="9" id="KW-0325">Glycoprotein</keyword>
<dbReference type="SMART" id="SM00191">
    <property type="entry name" value="Int_alpha"/>
    <property type="match status" value="4"/>
</dbReference>
<accession>A0A1C7NFH8</accession>
<evidence type="ECO:0000256" key="1">
    <source>
        <dbReference type="ARBA" id="ARBA00004613"/>
    </source>
</evidence>